<dbReference type="EMBL" id="FZNR01000005">
    <property type="protein sequence ID" value="SNR77821.1"/>
    <property type="molecule type" value="Genomic_DNA"/>
</dbReference>
<keyword evidence="6 11" id="KW-0418">Kinase</keyword>
<dbReference type="GO" id="GO:0000155">
    <property type="term" value="F:phosphorelay sensor kinase activity"/>
    <property type="evidence" value="ECO:0007669"/>
    <property type="project" value="InterPro"/>
</dbReference>
<dbReference type="Proteomes" id="UP000198415">
    <property type="component" value="Unassembled WGS sequence"/>
</dbReference>
<evidence type="ECO:0000313" key="11">
    <source>
        <dbReference type="EMBL" id="SNR77821.1"/>
    </source>
</evidence>
<evidence type="ECO:0000313" key="12">
    <source>
        <dbReference type="Proteomes" id="UP000198415"/>
    </source>
</evidence>
<dbReference type="InterPro" id="IPR036890">
    <property type="entry name" value="HATPase_C_sf"/>
</dbReference>
<keyword evidence="5" id="KW-0808">Transferase</keyword>
<feature type="transmembrane region" description="Helical" evidence="9">
    <location>
        <begin position="45"/>
        <end position="69"/>
    </location>
</feature>
<organism evidence="11 12">
    <name type="scientific">Actinoplanes regularis</name>
    <dbReference type="NCBI Taxonomy" id="52697"/>
    <lineage>
        <taxon>Bacteria</taxon>
        <taxon>Bacillati</taxon>
        <taxon>Actinomycetota</taxon>
        <taxon>Actinomycetes</taxon>
        <taxon>Micromonosporales</taxon>
        <taxon>Micromonosporaceae</taxon>
        <taxon>Actinoplanes</taxon>
    </lineage>
</organism>
<dbReference type="PANTHER" id="PTHR43711:SF1">
    <property type="entry name" value="HISTIDINE KINASE 1"/>
    <property type="match status" value="1"/>
</dbReference>
<feature type="transmembrane region" description="Helical" evidence="9">
    <location>
        <begin position="253"/>
        <end position="274"/>
    </location>
</feature>
<evidence type="ECO:0000256" key="3">
    <source>
        <dbReference type="ARBA" id="ARBA00012438"/>
    </source>
</evidence>
<keyword evidence="12" id="KW-1185">Reference proteome</keyword>
<evidence type="ECO:0000256" key="7">
    <source>
        <dbReference type="ARBA" id="ARBA00023012"/>
    </source>
</evidence>
<dbReference type="InterPro" id="IPR005467">
    <property type="entry name" value="His_kinase_dom"/>
</dbReference>
<dbReference type="InterPro" id="IPR003661">
    <property type="entry name" value="HisK_dim/P_dom"/>
</dbReference>
<dbReference type="AlphaFoldDB" id="A0A238Z4I0"/>
<sequence length="567" mass="61361">MLVEQASAAGWPDDTPVNRNVWVYSVAILATALVIVPIADFRLTIHLSLIIAFFILIAVADLLTAHLLLQQFLAGGRPATLGLSSAYLYASVTMVPYVFAFNRGQRSTTGTTWTEVCVPWLFFAVFTGFPVMVAVQHWVVAALPARLIARARKRRRTAAAVATVAVITLVIAVTGIIVGAADRLPPFWQSGGMQTPAARWMGCAALLATAASLLTVIRGLRHRPPVERWVVVAMSSSLATTILYLAAPYRFTIGWYAARIALLISAWVVLLALLSETANLYRRLSAAHDDLDRAHRELSRRAERLTVVNLDLEAAGTWKSDVIATLSHEINQPLAVISACTEELTHEWDTLTDDERRAAAQGLGRRVNQLLDMAAQLLALCHAEPGEIHANPAALPVEQALNHVMDNLSRQARTRVTATYGPPGTAVWADPIHTHEVLTNFVTNAVKYSPGEIHVSADVDDTGDGVLFTVSDEGNGVPPDFVAHLFDRFAQAERSGGARTGVGFGLYLSKLLAEANRGQVWYEDVVPHGGRFVLRLPRARPGSGTAASRDPVDGAATDPFPGPRKIV</sequence>
<feature type="transmembrane region" description="Helical" evidence="9">
    <location>
        <begin position="120"/>
        <end position="145"/>
    </location>
</feature>
<keyword evidence="4" id="KW-0597">Phosphoprotein</keyword>
<dbReference type="Gene3D" id="3.30.565.10">
    <property type="entry name" value="Histidine kinase-like ATPase, C-terminal domain"/>
    <property type="match status" value="1"/>
</dbReference>
<evidence type="ECO:0000256" key="6">
    <source>
        <dbReference type="ARBA" id="ARBA00022777"/>
    </source>
</evidence>
<dbReference type="Pfam" id="PF17158">
    <property type="entry name" value="MASE4"/>
    <property type="match status" value="1"/>
</dbReference>
<evidence type="ECO:0000256" key="2">
    <source>
        <dbReference type="ARBA" id="ARBA00004236"/>
    </source>
</evidence>
<dbReference type="PRINTS" id="PR00344">
    <property type="entry name" value="BCTRLSENSOR"/>
</dbReference>
<protein>
    <recommendedName>
        <fullName evidence="3">histidine kinase</fullName>
        <ecNumber evidence="3">2.7.13.3</ecNumber>
    </recommendedName>
</protein>
<evidence type="ECO:0000256" key="4">
    <source>
        <dbReference type="ARBA" id="ARBA00022553"/>
    </source>
</evidence>
<comment type="catalytic activity">
    <reaction evidence="1">
        <text>ATP + protein L-histidine = ADP + protein N-phospho-L-histidine.</text>
        <dbReference type="EC" id="2.7.13.3"/>
    </reaction>
</comment>
<dbReference type="EC" id="2.7.13.3" evidence="3"/>
<feature type="transmembrane region" description="Helical" evidence="9">
    <location>
        <begin position="157"/>
        <end position="178"/>
    </location>
</feature>
<proteinExistence type="predicted"/>
<feature type="transmembrane region" description="Helical" evidence="9">
    <location>
        <begin position="21"/>
        <end position="39"/>
    </location>
</feature>
<feature type="transmembrane region" description="Helical" evidence="9">
    <location>
        <begin position="198"/>
        <end position="217"/>
    </location>
</feature>
<dbReference type="InterPro" id="IPR033424">
    <property type="entry name" value="MASE4"/>
</dbReference>
<dbReference type="SUPFAM" id="SSF47384">
    <property type="entry name" value="Homodimeric domain of signal transducing histidine kinase"/>
    <property type="match status" value="1"/>
</dbReference>
<dbReference type="PROSITE" id="PS50109">
    <property type="entry name" value="HIS_KIN"/>
    <property type="match status" value="1"/>
</dbReference>
<comment type="subcellular location">
    <subcellularLocation>
        <location evidence="2">Cell membrane</location>
    </subcellularLocation>
</comment>
<feature type="transmembrane region" description="Helical" evidence="9">
    <location>
        <begin position="229"/>
        <end position="247"/>
    </location>
</feature>
<dbReference type="InterPro" id="IPR003594">
    <property type="entry name" value="HATPase_dom"/>
</dbReference>
<dbReference type="GO" id="GO:0005886">
    <property type="term" value="C:plasma membrane"/>
    <property type="evidence" value="ECO:0007669"/>
    <property type="project" value="UniProtKB-SubCell"/>
</dbReference>
<evidence type="ECO:0000256" key="8">
    <source>
        <dbReference type="SAM" id="MobiDB-lite"/>
    </source>
</evidence>
<evidence type="ECO:0000256" key="9">
    <source>
        <dbReference type="SAM" id="Phobius"/>
    </source>
</evidence>
<dbReference type="InterPro" id="IPR050736">
    <property type="entry name" value="Sensor_HK_Regulatory"/>
</dbReference>
<evidence type="ECO:0000256" key="5">
    <source>
        <dbReference type="ARBA" id="ARBA00022679"/>
    </source>
</evidence>
<dbReference type="InterPro" id="IPR004358">
    <property type="entry name" value="Sig_transdc_His_kin-like_C"/>
</dbReference>
<evidence type="ECO:0000256" key="1">
    <source>
        <dbReference type="ARBA" id="ARBA00000085"/>
    </source>
</evidence>
<evidence type="ECO:0000259" key="10">
    <source>
        <dbReference type="PROSITE" id="PS50109"/>
    </source>
</evidence>
<keyword evidence="9" id="KW-1133">Transmembrane helix</keyword>
<feature type="transmembrane region" description="Helical" evidence="9">
    <location>
        <begin position="81"/>
        <end position="100"/>
    </location>
</feature>
<dbReference type="InterPro" id="IPR036097">
    <property type="entry name" value="HisK_dim/P_sf"/>
</dbReference>
<dbReference type="SUPFAM" id="SSF55874">
    <property type="entry name" value="ATPase domain of HSP90 chaperone/DNA topoisomerase II/histidine kinase"/>
    <property type="match status" value="1"/>
</dbReference>
<gene>
    <name evidence="11" type="ORF">SAMN06264365_105400</name>
</gene>
<keyword evidence="7" id="KW-0902">Two-component regulatory system</keyword>
<dbReference type="Gene3D" id="1.10.287.130">
    <property type="match status" value="1"/>
</dbReference>
<accession>A0A238Z4I0</accession>
<dbReference type="Pfam" id="PF00512">
    <property type="entry name" value="HisKA"/>
    <property type="match status" value="1"/>
</dbReference>
<reference evidence="11 12" key="1">
    <citation type="submission" date="2017-06" db="EMBL/GenBank/DDBJ databases">
        <authorList>
            <person name="Kim H.J."/>
            <person name="Triplett B.A."/>
        </authorList>
    </citation>
    <scope>NUCLEOTIDE SEQUENCE [LARGE SCALE GENOMIC DNA]</scope>
    <source>
        <strain evidence="11 12">DSM 43151</strain>
    </source>
</reference>
<keyword evidence="9" id="KW-0472">Membrane</keyword>
<dbReference type="SMART" id="SM00388">
    <property type="entry name" value="HisKA"/>
    <property type="match status" value="1"/>
</dbReference>
<name>A0A238Z4I0_9ACTN</name>
<dbReference type="SMART" id="SM00387">
    <property type="entry name" value="HATPase_c"/>
    <property type="match status" value="1"/>
</dbReference>
<keyword evidence="9" id="KW-0812">Transmembrane</keyword>
<dbReference type="PANTHER" id="PTHR43711">
    <property type="entry name" value="TWO-COMPONENT HISTIDINE KINASE"/>
    <property type="match status" value="1"/>
</dbReference>
<dbReference type="Pfam" id="PF02518">
    <property type="entry name" value="HATPase_c"/>
    <property type="match status" value="1"/>
</dbReference>
<feature type="domain" description="Histidine kinase" evidence="10">
    <location>
        <begin position="325"/>
        <end position="540"/>
    </location>
</feature>
<feature type="region of interest" description="Disordered" evidence="8">
    <location>
        <begin position="540"/>
        <end position="567"/>
    </location>
</feature>
<dbReference type="CDD" id="cd00082">
    <property type="entry name" value="HisKA"/>
    <property type="match status" value="1"/>
</dbReference>